<proteinExistence type="predicted"/>
<gene>
    <name evidence="1" type="ORF">LCGC14_1561060</name>
</gene>
<name>A0A0F9IMI8_9ZZZZ</name>
<sequence>MLELIDNFSDNRNDLFAGKLIFSKFT</sequence>
<accession>A0A0F9IMI8</accession>
<feature type="non-terminal residue" evidence="1">
    <location>
        <position position="26"/>
    </location>
</feature>
<protein>
    <submittedName>
        <fullName evidence="1">Uncharacterized protein</fullName>
    </submittedName>
</protein>
<reference evidence="1" key="1">
    <citation type="journal article" date="2015" name="Nature">
        <title>Complex archaea that bridge the gap between prokaryotes and eukaryotes.</title>
        <authorList>
            <person name="Spang A."/>
            <person name="Saw J.H."/>
            <person name="Jorgensen S.L."/>
            <person name="Zaremba-Niedzwiedzka K."/>
            <person name="Martijn J."/>
            <person name="Lind A.E."/>
            <person name="van Eijk R."/>
            <person name="Schleper C."/>
            <person name="Guy L."/>
            <person name="Ettema T.J."/>
        </authorList>
    </citation>
    <scope>NUCLEOTIDE SEQUENCE</scope>
</reference>
<comment type="caution">
    <text evidence="1">The sequence shown here is derived from an EMBL/GenBank/DDBJ whole genome shotgun (WGS) entry which is preliminary data.</text>
</comment>
<dbReference type="AlphaFoldDB" id="A0A0F9IMI8"/>
<organism evidence="1">
    <name type="scientific">marine sediment metagenome</name>
    <dbReference type="NCBI Taxonomy" id="412755"/>
    <lineage>
        <taxon>unclassified sequences</taxon>
        <taxon>metagenomes</taxon>
        <taxon>ecological metagenomes</taxon>
    </lineage>
</organism>
<dbReference type="EMBL" id="LAZR01012059">
    <property type="protein sequence ID" value="KKM45266.1"/>
    <property type="molecule type" value="Genomic_DNA"/>
</dbReference>
<evidence type="ECO:0000313" key="1">
    <source>
        <dbReference type="EMBL" id="KKM45266.1"/>
    </source>
</evidence>